<dbReference type="AlphaFoldDB" id="A0A1G2DB14"/>
<reference evidence="2 3" key="1">
    <citation type="journal article" date="2016" name="Nat. Commun.">
        <title>Thousands of microbial genomes shed light on interconnected biogeochemical processes in an aquifer system.</title>
        <authorList>
            <person name="Anantharaman K."/>
            <person name="Brown C.T."/>
            <person name="Hug L.A."/>
            <person name="Sharon I."/>
            <person name="Castelle C.J."/>
            <person name="Probst A.J."/>
            <person name="Thomas B.C."/>
            <person name="Singh A."/>
            <person name="Wilkins M.J."/>
            <person name="Karaoz U."/>
            <person name="Brodie E.L."/>
            <person name="Williams K.H."/>
            <person name="Hubbard S.S."/>
            <person name="Banfield J.F."/>
        </authorList>
    </citation>
    <scope>NUCLEOTIDE SEQUENCE [LARGE SCALE GENOMIC DNA]</scope>
</reference>
<keyword evidence="1" id="KW-0472">Membrane</keyword>
<dbReference type="STRING" id="1798661.A3D65_01695"/>
<keyword evidence="1" id="KW-0812">Transmembrane</keyword>
<proteinExistence type="predicted"/>
<comment type="caution">
    <text evidence="2">The sequence shown here is derived from an EMBL/GenBank/DDBJ whole genome shotgun (WGS) entry which is preliminary data.</text>
</comment>
<evidence type="ECO:0000313" key="3">
    <source>
        <dbReference type="Proteomes" id="UP000177996"/>
    </source>
</evidence>
<keyword evidence="1" id="KW-1133">Transmembrane helix</keyword>
<evidence type="ECO:0000256" key="1">
    <source>
        <dbReference type="SAM" id="Phobius"/>
    </source>
</evidence>
<dbReference type="Pfam" id="PF08309">
    <property type="entry name" value="LVIVD"/>
    <property type="match status" value="2"/>
</dbReference>
<organism evidence="2 3">
    <name type="scientific">Candidatus Lloydbacteria bacterium RIFCSPHIGHO2_02_FULL_50_13</name>
    <dbReference type="NCBI Taxonomy" id="1798661"/>
    <lineage>
        <taxon>Bacteria</taxon>
        <taxon>Candidatus Lloydiibacteriota</taxon>
    </lineage>
</organism>
<name>A0A1G2DB14_9BACT</name>
<dbReference type="Proteomes" id="UP000177996">
    <property type="component" value="Unassembled WGS sequence"/>
</dbReference>
<feature type="transmembrane region" description="Helical" evidence="1">
    <location>
        <begin position="12"/>
        <end position="39"/>
    </location>
</feature>
<protein>
    <submittedName>
        <fullName evidence="2">Uncharacterized protein</fullName>
    </submittedName>
</protein>
<gene>
    <name evidence="2" type="ORF">A3D65_01695</name>
</gene>
<dbReference type="EMBL" id="MHLL01000003">
    <property type="protein sequence ID" value="OGZ10733.1"/>
    <property type="molecule type" value="Genomic_DNA"/>
</dbReference>
<accession>A0A1G2DB14</accession>
<dbReference type="InterPro" id="IPR013211">
    <property type="entry name" value="LVIVD"/>
</dbReference>
<sequence length="508" mass="53867">MKTMKRNWKNFSGGFLTLEITIALALMILSISAVILVLFGSQDALVSGGTNAEAFEIGEEAIEAARALARKDFGGVNPIATGTDGIYRTSLSVEPFFSEYFAKKVTARVAWTDERHISHEVSLASVVTDFMNVNGGDTCHSALSGDWTNPRVANAVTDFAQLAGRGGKTFSITDLDAYKGKLYVTAGRTSLSTDPTFFIFNIFDPENPVLLPGGSVDNATTTVNGLSAVAVSGKYAYVANGHTANFGTCKNINGQNGACAQMQIIDTASTPPTISYSFKVPGVTSNGGGTGKSIFYKDGYVYLGLTNTASGPEFIIVDVHNFPFTNPAVLGSYPVGATINAIFVKNNYAYLATASPSASPGALIILDVSDPFQPILVSTPVPGGFGKGKSFALVGDMFYFGRTFDSNKAEFLVFNNPNPTNTPPSLATTTELGESLNGIIVRDYLHFLLTKTEFQIWNATSTAHRMLLIPGVGSTDYQPFFDCEGNTFYVGGNNASDQGSLSVTVSGP</sequence>
<evidence type="ECO:0000313" key="2">
    <source>
        <dbReference type="EMBL" id="OGZ10733.1"/>
    </source>
</evidence>